<dbReference type="PANTHER" id="PTHR33360">
    <property type="entry name" value="TRANSPOSASE FOR INSERTION SEQUENCE ELEMENT IS200"/>
    <property type="match status" value="1"/>
</dbReference>
<protein>
    <submittedName>
        <fullName evidence="2">IS200/IS605 family transposase</fullName>
    </submittedName>
</protein>
<name>A0ABT3G7W7_9BACT</name>
<gene>
    <name evidence="2" type="primary">tnpA</name>
    <name evidence="2" type="ORF">OJ996_20355</name>
</gene>
<reference evidence="2" key="1">
    <citation type="submission" date="2022-10" db="EMBL/GenBank/DDBJ databases">
        <title>Luteolibacter sp. GHJ8, whole genome shotgun sequencing project.</title>
        <authorList>
            <person name="Zhao G."/>
            <person name="Shen L."/>
        </authorList>
    </citation>
    <scope>NUCLEOTIDE SEQUENCE</scope>
    <source>
        <strain evidence="2">GHJ8</strain>
    </source>
</reference>
<dbReference type="EMBL" id="JAPDDR010000011">
    <property type="protein sequence ID" value="MCW1915952.1"/>
    <property type="molecule type" value="Genomic_DNA"/>
</dbReference>
<feature type="domain" description="Transposase IS200-like" evidence="1">
    <location>
        <begin position="5"/>
        <end position="118"/>
    </location>
</feature>
<proteinExistence type="predicted"/>
<evidence type="ECO:0000313" key="3">
    <source>
        <dbReference type="Proteomes" id="UP001165653"/>
    </source>
</evidence>
<dbReference type="InterPro" id="IPR002686">
    <property type="entry name" value="Transposase_17"/>
</dbReference>
<keyword evidence="3" id="KW-1185">Reference proteome</keyword>
<dbReference type="Proteomes" id="UP001165653">
    <property type="component" value="Unassembled WGS sequence"/>
</dbReference>
<dbReference type="SUPFAM" id="SSF143422">
    <property type="entry name" value="Transposase IS200-like"/>
    <property type="match status" value="1"/>
</dbReference>
<accession>A0ABT3G7W7</accession>
<dbReference type="NCBIfam" id="NF033573">
    <property type="entry name" value="transpos_IS200"/>
    <property type="match status" value="1"/>
</dbReference>
<dbReference type="PANTHER" id="PTHR33360:SF2">
    <property type="entry name" value="TRANSPOSASE FOR INSERTION SEQUENCE ELEMENT IS200"/>
    <property type="match status" value="1"/>
</dbReference>
<comment type="caution">
    <text evidence="2">The sequence shown here is derived from an EMBL/GenBank/DDBJ whole genome shotgun (WGS) entry which is preliminary data.</text>
</comment>
<evidence type="ECO:0000313" key="2">
    <source>
        <dbReference type="EMBL" id="MCW1915952.1"/>
    </source>
</evidence>
<evidence type="ECO:0000259" key="1">
    <source>
        <dbReference type="SMART" id="SM01321"/>
    </source>
</evidence>
<dbReference type="SMART" id="SM01321">
    <property type="entry name" value="Y1_Tnp"/>
    <property type="match status" value="1"/>
</dbReference>
<dbReference type="InterPro" id="IPR036515">
    <property type="entry name" value="Transposase_17_sf"/>
</dbReference>
<dbReference type="Gene3D" id="3.30.70.1290">
    <property type="entry name" value="Transposase IS200-like"/>
    <property type="match status" value="1"/>
</dbReference>
<dbReference type="RefSeq" id="WP_264515515.1">
    <property type="nucleotide sequence ID" value="NZ_JAPDDR010000011.1"/>
</dbReference>
<organism evidence="2 3">
    <name type="scientific">Luteolibacter rhizosphaerae</name>
    <dbReference type="NCBI Taxonomy" id="2989719"/>
    <lineage>
        <taxon>Bacteria</taxon>
        <taxon>Pseudomonadati</taxon>
        <taxon>Verrucomicrobiota</taxon>
        <taxon>Verrucomicrobiia</taxon>
        <taxon>Verrucomicrobiales</taxon>
        <taxon>Verrucomicrobiaceae</taxon>
        <taxon>Luteolibacter</taxon>
    </lineage>
</organism>
<sequence length="148" mass="16682">MPSTHLSLHFHVVFSTKDRMPQISPEWRDRFHSYIGGLAKNAGVVPESVGGVADHVHLLLGLPATVALSDLIRAIKANSSKWVHEEIGMEKFAWQEGYGAFTVSPGNCESVANYIANQEEHHRTRGFQDEYLEFLKKAGVAYDERFLW</sequence>
<dbReference type="Pfam" id="PF01797">
    <property type="entry name" value="Y1_Tnp"/>
    <property type="match status" value="1"/>
</dbReference>